<feature type="transmembrane region" description="Helical" evidence="6">
    <location>
        <begin position="58"/>
        <end position="78"/>
    </location>
</feature>
<dbReference type="Proteomes" id="UP000031364">
    <property type="component" value="Unassembled WGS sequence"/>
</dbReference>
<dbReference type="SUPFAM" id="SSF103473">
    <property type="entry name" value="MFS general substrate transporter"/>
    <property type="match status" value="1"/>
</dbReference>
<proteinExistence type="predicted"/>
<accession>A0ABR4ZH82</accession>
<feature type="transmembrane region" description="Helical" evidence="6">
    <location>
        <begin position="307"/>
        <end position="326"/>
    </location>
</feature>
<comment type="subcellular location">
    <subcellularLocation>
        <location evidence="1">Cell membrane</location>
        <topology evidence="1">Multi-pass membrane protein</topology>
    </subcellularLocation>
</comment>
<feature type="transmembrane region" description="Helical" evidence="6">
    <location>
        <begin position="90"/>
        <end position="114"/>
    </location>
</feature>
<comment type="caution">
    <text evidence="8">The sequence shown here is derived from an EMBL/GenBank/DDBJ whole genome shotgun (WGS) entry which is preliminary data.</text>
</comment>
<evidence type="ECO:0000313" key="8">
    <source>
        <dbReference type="EMBL" id="KIA64470.1"/>
    </source>
</evidence>
<feature type="transmembrane region" description="Helical" evidence="6">
    <location>
        <begin position="211"/>
        <end position="229"/>
    </location>
</feature>
<dbReference type="Pfam" id="PF07690">
    <property type="entry name" value="MFS_1"/>
    <property type="match status" value="1"/>
</dbReference>
<feature type="transmembrane region" description="Helical" evidence="6">
    <location>
        <begin position="235"/>
        <end position="258"/>
    </location>
</feature>
<dbReference type="Gene3D" id="1.20.1250.20">
    <property type="entry name" value="MFS general substrate transporter like domains"/>
    <property type="match status" value="1"/>
</dbReference>
<dbReference type="PROSITE" id="PS50850">
    <property type="entry name" value="MFS"/>
    <property type="match status" value="1"/>
</dbReference>
<evidence type="ECO:0000256" key="3">
    <source>
        <dbReference type="ARBA" id="ARBA00022692"/>
    </source>
</evidence>
<dbReference type="InterPro" id="IPR011701">
    <property type="entry name" value="MFS"/>
</dbReference>
<dbReference type="RefSeq" id="WP_043669204.1">
    <property type="nucleotide sequence ID" value="NZ_BDCI01000029.1"/>
</dbReference>
<evidence type="ECO:0000256" key="6">
    <source>
        <dbReference type="SAM" id="Phobius"/>
    </source>
</evidence>
<dbReference type="PANTHER" id="PTHR42718:SF9">
    <property type="entry name" value="MAJOR FACILITATOR SUPERFAMILY MULTIDRUG TRANSPORTER MFSC"/>
    <property type="match status" value="1"/>
</dbReference>
<name>A0ABR4ZH82_9NOCA</name>
<dbReference type="PANTHER" id="PTHR42718">
    <property type="entry name" value="MAJOR FACILITATOR SUPERFAMILY MULTIDRUG TRANSPORTER MFSC"/>
    <property type="match status" value="1"/>
</dbReference>
<dbReference type="CDD" id="cd17321">
    <property type="entry name" value="MFS_MMR_MDR_like"/>
    <property type="match status" value="1"/>
</dbReference>
<feature type="transmembrane region" description="Helical" evidence="6">
    <location>
        <begin position="120"/>
        <end position="138"/>
    </location>
</feature>
<keyword evidence="9" id="KW-1185">Reference proteome</keyword>
<feature type="transmembrane region" description="Helical" evidence="6">
    <location>
        <begin position="179"/>
        <end position="199"/>
    </location>
</feature>
<feature type="transmembrane region" description="Helical" evidence="6">
    <location>
        <begin position="279"/>
        <end position="301"/>
    </location>
</feature>
<keyword evidence="4 6" id="KW-1133">Transmembrane helix</keyword>
<evidence type="ECO:0000313" key="9">
    <source>
        <dbReference type="Proteomes" id="UP000031364"/>
    </source>
</evidence>
<keyword evidence="5 6" id="KW-0472">Membrane</keyword>
<feature type="transmembrane region" description="Helical" evidence="6">
    <location>
        <begin position="414"/>
        <end position="435"/>
    </location>
</feature>
<sequence length="503" mass="50946">MSSNVLLRDRGSAARARPGARRGLLAVMCACVALVVGMIAATNLAVPMLAASELHPSASALIWIVDLYVIFFACLVIPGGAAGDRFGRKGVLLAGLGLFAVGALLSAVAPGVVILLAGRAITGVGAAAVLPNTLAVLLHTVPADRKPATIATWASMSGLGGVIGNVGGGAILSGGSWRWLFLAAVPVTLLLLGLAARVAPVSARHERRIDPLGTLLLVGASVALLLGIVEGPEAGWGSGLVIAGFICAAVLFAVWTVVELKVGHPLLDPRLFRLPSLRSACLGMTTVFFGMFALFYVNASFLQYGKGFSVLLTGLGILPLTIPMLFGARYVGRLVSRIGLDATVALAFVLVGGGLLGLSTSSAHTPYVGYAAWLVVTGVGLTLALPTLSGAISGSLPHAQAGVGAGLQSTTREFGSALGVAVIGTVLTARFVAALPPDLRAGHDPHTVAQALAVTTPERSGDVVAAFVSSADLGLRVIGVTVLVLGGLVVLESLLSRRARSAS</sequence>
<evidence type="ECO:0000256" key="4">
    <source>
        <dbReference type="ARBA" id="ARBA00022989"/>
    </source>
</evidence>
<evidence type="ECO:0000256" key="1">
    <source>
        <dbReference type="ARBA" id="ARBA00004651"/>
    </source>
</evidence>
<evidence type="ECO:0000259" key="7">
    <source>
        <dbReference type="PROSITE" id="PS50850"/>
    </source>
</evidence>
<feature type="domain" description="Major facilitator superfamily (MFS) profile" evidence="7">
    <location>
        <begin position="1"/>
        <end position="503"/>
    </location>
</feature>
<dbReference type="Gene3D" id="1.20.1720.10">
    <property type="entry name" value="Multidrug resistance protein D"/>
    <property type="match status" value="1"/>
</dbReference>
<feature type="transmembrane region" description="Helical" evidence="6">
    <location>
        <begin position="473"/>
        <end position="495"/>
    </location>
</feature>
<protein>
    <submittedName>
        <fullName evidence="8">MFS transporter</fullName>
    </submittedName>
</protein>
<dbReference type="InterPro" id="IPR036259">
    <property type="entry name" value="MFS_trans_sf"/>
</dbReference>
<gene>
    <name evidence="8" type="ORF">FG87_13005</name>
</gene>
<feature type="transmembrane region" description="Helical" evidence="6">
    <location>
        <begin position="150"/>
        <end position="173"/>
    </location>
</feature>
<reference evidence="8 9" key="1">
    <citation type="journal article" date="2014" name="Int. J. Syst. Evol. Microbiol.">
        <title>Nocardia vulneris sp. nov., isolated from wounds of human patients in North America.</title>
        <authorList>
            <person name="Lasker B.A."/>
            <person name="Bell M."/>
            <person name="Klenk H.P."/>
            <person name="Sproer C."/>
            <person name="Schumann C."/>
            <person name="Schumann P."/>
            <person name="Brown J.M."/>
        </authorList>
    </citation>
    <scope>NUCLEOTIDE SEQUENCE [LARGE SCALE GENOMIC DNA]</scope>
    <source>
        <strain evidence="8 9">W9851</strain>
    </source>
</reference>
<feature type="transmembrane region" description="Helical" evidence="6">
    <location>
        <begin position="370"/>
        <end position="393"/>
    </location>
</feature>
<keyword evidence="2" id="KW-0813">Transport</keyword>
<dbReference type="InterPro" id="IPR020846">
    <property type="entry name" value="MFS_dom"/>
</dbReference>
<dbReference type="EMBL" id="JNFP01000013">
    <property type="protein sequence ID" value="KIA64470.1"/>
    <property type="molecule type" value="Genomic_DNA"/>
</dbReference>
<evidence type="ECO:0000256" key="2">
    <source>
        <dbReference type="ARBA" id="ARBA00022448"/>
    </source>
</evidence>
<keyword evidence="3 6" id="KW-0812">Transmembrane</keyword>
<evidence type="ECO:0000256" key="5">
    <source>
        <dbReference type="ARBA" id="ARBA00023136"/>
    </source>
</evidence>
<feature type="transmembrane region" description="Helical" evidence="6">
    <location>
        <begin position="338"/>
        <end position="358"/>
    </location>
</feature>
<organism evidence="8 9">
    <name type="scientific">Nocardia vulneris</name>
    <dbReference type="NCBI Taxonomy" id="1141657"/>
    <lineage>
        <taxon>Bacteria</taxon>
        <taxon>Bacillati</taxon>
        <taxon>Actinomycetota</taxon>
        <taxon>Actinomycetes</taxon>
        <taxon>Mycobacteriales</taxon>
        <taxon>Nocardiaceae</taxon>
        <taxon>Nocardia</taxon>
    </lineage>
</organism>
<feature type="transmembrane region" description="Helical" evidence="6">
    <location>
        <begin position="24"/>
        <end position="46"/>
    </location>
</feature>